<name>A0A1B1YAL5_THEST</name>
<sequence>MTFSIEVIKEKCMDPVFWLNVSVYGHNIKVKDAKVEVIRRAPKVTFNYPDELKDVLAPTDQKKLELEMLNKIVEYLIETSKDSIIRAPSK</sequence>
<dbReference type="EMBL" id="CP014672">
    <property type="protein sequence ID" value="ANW97813.1"/>
    <property type="molecule type" value="Genomic_DNA"/>
</dbReference>
<proteinExistence type="predicted"/>
<reference evidence="1 2" key="1">
    <citation type="submission" date="2016-02" db="EMBL/GenBank/DDBJ databases">
        <title>Comparison of Clostridium stercorarium subspecies using comparative genomics and transcriptomics.</title>
        <authorList>
            <person name="Schellenberg J."/>
            <person name="Thallinger G."/>
            <person name="Levin D.B."/>
            <person name="Zhang X."/>
            <person name="Alvare G."/>
            <person name="Fristensky B."/>
            <person name="Sparling R."/>
        </authorList>
    </citation>
    <scope>NUCLEOTIDE SEQUENCE [LARGE SCALE GENOMIC DNA]</scope>
    <source>
        <strain evidence="1 2">DSM 2910</strain>
    </source>
</reference>
<dbReference type="AlphaFoldDB" id="A0A1B1YAL5"/>
<gene>
    <name evidence="1" type="ORF">CSTERTH_01565</name>
</gene>
<accession>A0A1B1YAL5</accession>
<protein>
    <submittedName>
        <fullName evidence="1">Uncharacterized protein</fullName>
    </submittedName>
</protein>
<organism evidence="1 2">
    <name type="scientific">Thermoclostridium stercorarium subsp. thermolacticum DSM 2910</name>
    <dbReference type="NCBI Taxonomy" id="1121336"/>
    <lineage>
        <taxon>Bacteria</taxon>
        <taxon>Bacillati</taxon>
        <taxon>Bacillota</taxon>
        <taxon>Clostridia</taxon>
        <taxon>Eubacteriales</taxon>
        <taxon>Oscillospiraceae</taxon>
        <taxon>Thermoclostridium</taxon>
    </lineage>
</organism>
<dbReference type="OrthoDB" id="9958086at2"/>
<dbReference type="Proteomes" id="UP000092971">
    <property type="component" value="Chromosome"/>
</dbReference>
<evidence type="ECO:0000313" key="1">
    <source>
        <dbReference type="EMBL" id="ANW97813.1"/>
    </source>
</evidence>
<dbReference type="RefSeq" id="WP_015358012.1">
    <property type="nucleotide sequence ID" value="NZ_CP014672.1"/>
</dbReference>
<evidence type="ECO:0000313" key="2">
    <source>
        <dbReference type="Proteomes" id="UP000092971"/>
    </source>
</evidence>